<evidence type="ECO:0000313" key="3">
    <source>
        <dbReference type="WBParaSite" id="scf7180000419378.g3720"/>
    </source>
</evidence>
<sequence length="95" mass="10610">MCEKKREGEKDDWCIPHDSKTVINQPKNLGEESKNEQTIKAEKSEGNSAGQSGKLSKNISTKGRSSIGKFKSKDRSYLAIKKALAEARKRKGKEE</sequence>
<dbReference type="Proteomes" id="UP000887560">
    <property type="component" value="Unplaced"/>
</dbReference>
<feature type="compositionally biased region" description="Polar residues" evidence="1">
    <location>
        <begin position="46"/>
        <end position="64"/>
    </location>
</feature>
<proteinExistence type="predicted"/>
<keyword evidence="2" id="KW-1185">Reference proteome</keyword>
<feature type="region of interest" description="Disordered" evidence="1">
    <location>
        <begin position="1"/>
        <end position="72"/>
    </location>
</feature>
<protein>
    <submittedName>
        <fullName evidence="3">Uncharacterized protein</fullName>
    </submittedName>
</protein>
<feature type="compositionally biased region" description="Basic and acidic residues" evidence="1">
    <location>
        <begin position="1"/>
        <end position="20"/>
    </location>
</feature>
<evidence type="ECO:0000256" key="1">
    <source>
        <dbReference type="SAM" id="MobiDB-lite"/>
    </source>
</evidence>
<accession>A0A915NJT0</accession>
<evidence type="ECO:0000313" key="2">
    <source>
        <dbReference type="Proteomes" id="UP000887560"/>
    </source>
</evidence>
<feature type="compositionally biased region" description="Basic and acidic residues" evidence="1">
    <location>
        <begin position="29"/>
        <end position="45"/>
    </location>
</feature>
<dbReference type="AlphaFoldDB" id="A0A915NJT0"/>
<name>A0A915NJT0_9BILA</name>
<reference evidence="3" key="1">
    <citation type="submission" date="2022-11" db="UniProtKB">
        <authorList>
            <consortium name="WormBaseParasite"/>
        </authorList>
    </citation>
    <scope>IDENTIFICATION</scope>
</reference>
<dbReference type="WBParaSite" id="scf7180000419378.g3720">
    <property type="protein sequence ID" value="scf7180000419378.g3720"/>
    <property type="gene ID" value="scf7180000419378.g3720"/>
</dbReference>
<organism evidence="2 3">
    <name type="scientific">Meloidogyne floridensis</name>
    <dbReference type="NCBI Taxonomy" id="298350"/>
    <lineage>
        <taxon>Eukaryota</taxon>
        <taxon>Metazoa</taxon>
        <taxon>Ecdysozoa</taxon>
        <taxon>Nematoda</taxon>
        <taxon>Chromadorea</taxon>
        <taxon>Rhabditida</taxon>
        <taxon>Tylenchina</taxon>
        <taxon>Tylenchomorpha</taxon>
        <taxon>Tylenchoidea</taxon>
        <taxon>Meloidogynidae</taxon>
        <taxon>Meloidogyninae</taxon>
        <taxon>Meloidogyne</taxon>
    </lineage>
</organism>